<comment type="caution">
    <text evidence="1">The sequence shown here is derived from an EMBL/GenBank/DDBJ whole genome shotgun (WGS) entry which is preliminary data.</text>
</comment>
<organism evidence="1 2">
    <name type="scientific">Streptomyces iranensis</name>
    <dbReference type="NCBI Taxonomy" id="576784"/>
    <lineage>
        <taxon>Bacteria</taxon>
        <taxon>Bacillati</taxon>
        <taxon>Actinomycetota</taxon>
        <taxon>Actinomycetes</taxon>
        <taxon>Kitasatosporales</taxon>
        <taxon>Streptomycetaceae</taxon>
        <taxon>Streptomyces</taxon>
        <taxon>Streptomyces violaceusniger group</taxon>
    </lineage>
</organism>
<evidence type="ECO:0000313" key="1">
    <source>
        <dbReference type="EMBL" id="MBP2068829.1"/>
    </source>
</evidence>
<accession>A0ABS4NA04</accession>
<gene>
    <name evidence="1" type="ORF">J2Z30_009911</name>
</gene>
<keyword evidence="2" id="KW-1185">Reference proteome</keyword>
<dbReference type="EMBL" id="JAGGLR010000062">
    <property type="protein sequence ID" value="MBP2068829.1"/>
    <property type="molecule type" value="Genomic_DNA"/>
</dbReference>
<reference evidence="1 2" key="1">
    <citation type="submission" date="2021-03" db="EMBL/GenBank/DDBJ databases">
        <title>Genomic Encyclopedia of Type Strains, Phase IV (KMG-IV): sequencing the most valuable type-strain genomes for metagenomic binning, comparative biology and taxonomic classification.</title>
        <authorList>
            <person name="Goeker M."/>
        </authorList>
    </citation>
    <scope>NUCLEOTIDE SEQUENCE [LARGE SCALE GENOMIC DNA]</scope>
    <source>
        <strain evidence="1 2">DSM 41954</strain>
    </source>
</reference>
<sequence length="38" mass="4349">ALTTHTQHHTGGRTPSDLPLLTLTQHDITNLEDWWRNA</sequence>
<feature type="non-terminal residue" evidence="1">
    <location>
        <position position="1"/>
    </location>
</feature>
<evidence type="ECO:0000313" key="2">
    <source>
        <dbReference type="Proteomes" id="UP000756710"/>
    </source>
</evidence>
<proteinExistence type="predicted"/>
<name>A0ABS4NA04_9ACTN</name>
<dbReference type="Proteomes" id="UP000756710">
    <property type="component" value="Unassembled WGS sequence"/>
</dbReference>
<protein>
    <submittedName>
        <fullName evidence="1">Uncharacterized protein</fullName>
    </submittedName>
</protein>